<sequence length="90" mass="10141">MGRAVGARFEAIGIHTVDQLVGADPVEVFARMEEYAGRPEDPCLLDTVLSAVDQAEGRPARPWWNYTERRRALLRDRRDPRGHVSPVVSE</sequence>
<reference evidence="2" key="1">
    <citation type="submission" date="2016-10" db="EMBL/GenBank/DDBJ databases">
        <title>Frankia sp. NRRL B-16386 Genome sequencing.</title>
        <authorList>
            <person name="Ghodhbane-Gtari F."/>
            <person name="Swanson E."/>
            <person name="Gueddou A."/>
            <person name="Hezbri K."/>
            <person name="Ktari K."/>
            <person name="Nouioui I."/>
            <person name="Morris K."/>
            <person name="Simpson S."/>
            <person name="Abebe-Akele F."/>
            <person name="Thomas K."/>
            <person name="Gtari M."/>
            <person name="Tisa L.S."/>
        </authorList>
    </citation>
    <scope>NUCLEOTIDE SEQUENCE [LARGE SCALE GENOMIC DNA]</scope>
    <source>
        <strain evidence="2">NRRL B-16386</strain>
    </source>
</reference>
<dbReference type="STRING" id="1834516.BL253_22545"/>
<protein>
    <recommendedName>
        <fullName evidence="3">Mitomycin resistance protein</fullName>
    </recommendedName>
</protein>
<organism evidence="1 2">
    <name type="scientific">Pseudofrankia asymbiotica</name>
    <dbReference type="NCBI Taxonomy" id="1834516"/>
    <lineage>
        <taxon>Bacteria</taxon>
        <taxon>Bacillati</taxon>
        <taxon>Actinomycetota</taxon>
        <taxon>Actinomycetes</taxon>
        <taxon>Frankiales</taxon>
        <taxon>Frankiaceae</taxon>
        <taxon>Pseudofrankia</taxon>
    </lineage>
</organism>
<dbReference type="AlphaFoldDB" id="A0A1V2I6Z7"/>
<dbReference type="Pfam" id="PF11731">
    <property type="entry name" value="Cdd1"/>
    <property type="match status" value="1"/>
</dbReference>
<name>A0A1V2I6Z7_9ACTN</name>
<evidence type="ECO:0000313" key="1">
    <source>
        <dbReference type="EMBL" id="ONH27327.1"/>
    </source>
</evidence>
<gene>
    <name evidence="1" type="ORF">BL253_22545</name>
</gene>
<proteinExistence type="predicted"/>
<evidence type="ECO:0008006" key="3">
    <source>
        <dbReference type="Google" id="ProtNLM"/>
    </source>
</evidence>
<evidence type="ECO:0000313" key="2">
    <source>
        <dbReference type="Proteomes" id="UP000188929"/>
    </source>
</evidence>
<dbReference type="EMBL" id="MOMC01000046">
    <property type="protein sequence ID" value="ONH27327.1"/>
    <property type="molecule type" value="Genomic_DNA"/>
</dbReference>
<accession>A0A1V2I6Z7</accession>
<keyword evidence="2" id="KW-1185">Reference proteome</keyword>
<dbReference type="InterPro" id="IPR021725">
    <property type="entry name" value="Cdd1"/>
</dbReference>
<dbReference type="Proteomes" id="UP000188929">
    <property type="component" value="Unassembled WGS sequence"/>
</dbReference>
<comment type="caution">
    <text evidence="1">The sequence shown here is derived from an EMBL/GenBank/DDBJ whole genome shotgun (WGS) entry which is preliminary data.</text>
</comment>